<dbReference type="OrthoDB" id="411372at2759"/>
<evidence type="ECO:0000256" key="4">
    <source>
        <dbReference type="ARBA" id="ARBA00022737"/>
    </source>
</evidence>
<dbReference type="Gene3D" id="4.10.1000.10">
    <property type="entry name" value="Zinc finger, CCCH-type"/>
    <property type="match status" value="1"/>
</dbReference>
<evidence type="ECO:0000256" key="6">
    <source>
        <dbReference type="ARBA" id="ARBA00022833"/>
    </source>
</evidence>
<dbReference type="AlphaFoldDB" id="A0A812CJR4"/>
<dbReference type="InterPro" id="IPR000571">
    <property type="entry name" value="Znf_CCCH"/>
</dbReference>
<proteinExistence type="predicted"/>
<keyword evidence="9" id="KW-0012">Acyltransferase</keyword>
<feature type="domain" description="C3H1-type" evidence="8">
    <location>
        <begin position="41"/>
        <end position="68"/>
    </location>
</feature>
<evidence type="ECO:0000256" key="3">
    <source>
        <dbReference type="ARBA" id="ARBA00022723"/>
    </source>
</evidence>
<evidence type="ECO:0000313" key="9">
    <source>
        <dbReference type="EMBL" id="CAE1273698.1"/>
    </source>
</evidence>
<dbReference type="PROSITE" id="PS50103">
    <property type="entry name" value="ZF_C3H1"/>
    <property type="match status" value="3"/>
</dbReference>
<keyword evidence="9" id="KW-0808">Transferase</keyword>
<dbReference type="SMART" id="SM00356">
    <property type="entry name" value="ZnF_C3H1"/>
    <property type="match status" value="3"/>
</dbReference>
<keyword evidence="6 7" id="KW-0862">Zinc</keyword>
<keyword evidence="5 7" id="KW-0863">Zinc-finger</keyword>
<dbReference type="SUPFAM" id="SSF90229">
    <property type="entry name" value="CCCH zinc finger"/>
    <property type="match status" value="2"/>
</dbReference>
<dbReference type="EC" id="2.3.2.27" evidence="2"/>
<evidence type="ECO:0000256" key="1">
    <source>
        <dbReference type="ARBA" id="ARBA00000900"/>
    </source>
</evidence>
<name>A0A812CJR4_ACAPH</name>
<accession>A0A812CJR4</accession>
<dbReference type="GO" id="GO:0061630">
    <property type="term" value="F:ubiquitin protein ligase activity"/>
    <property type="evidence" value="ECO:0007669"/>
    <property type="project" value="UniProtKB-EC"/>
</dbReference>
<sequence length="279" mass="31039">MASATTAVSSTTRNTILCKFYMNGVCRDGSSCRYSHDRENSAPDMVCRYYLQGCCSYGTHCRYDHVKPRPVSPHPTVSPSFQSTPYTISPVPENSRPELPDFQSYVPENTESKLIDLWDQDIQDDLENLYSPSLWSSAPSTSDKVILRGGRIKTKADWAKDSPVFVPQTSANVPALSYAQVADSSAAPKDPSLDNSVTLPCYLSENFDEICNDFPKPTYTENELCPYLAHGACPNMERCCYVHGDVCEMCGLNVLHPTDVEQRQKHEMVGSALFFSLTV</sequence>
<keyword evidence="4" id="KW-0677">Repeat</keyword>
<dbReference type="PANTHER" id="PTHR11224:SF10">
    <property type="entry name" value="IP09428P-RELATED"/>
    <property type="match status" value="1"/>
</dbReference>
<evidence type="ECO:0000259" key="8">
    <source>
        <dbReference type="PROSITE" id="PS50103"/>
    </source>
</evidence>
<evidence type="ECO:0000256" key="7">
    <source>
        <dbReference type="PROSITE-ProRule" id="PRU00723"/>
    </source>
</evidence>
<organism evidence="9 10">
    <name type="scientific">Acanthosepion pharaonis</name>
    <name type="common">Pharaoh cuttlefish</name>
    <name type="synonym">Sepia pharaonis</name>
    <dbReference type="NCBI Taxonomy" id="158019"/>
    <lineage>
        <taxon>Eukaryota</taxon>
        <taxon>Metazoa</taxon>
        <taxon>Spiralia</taxon>
        <taxon>Lophotrochozoa</taxon>
        <taxon>Mollusca</taxon>
        <taxon>Cephalopoda</taxon>
        <taxon>Coleoidea</taxon>
        <taxon>Decapodiformes</taxon>
        <taxon>Sepiida</taxon>
        <taxon>Sepiina</taxon>
        <taxon>Sepiidae</taxon>
        <taxon>Acanthosepion</taxon>
    </lineage>
</organism>
<evidence type="ECO:0000256" key="5">
    <source>
        <dbReference type="ARBA" id="ARBA00022771"/>
    </source>
</evidence>
<reference evidence="9" key="1">
    <citation type="submission" date="2021-01" db="EMBL/GenBank/DDBJ databases">
        <authorList>
            <person name="Li R."/>
            <person name="Bekaert M."/>
        </authorList>
    </citation>
    <scope>NUCLEOTIDE SEQUENCE</scope>
    <source>
        <strain evidence="9">Farmed</strain>
    </source>
</reference>
<dbReference type="GO" id="GO:0008270">
    <property type="term" value="F:zinc ion binding"/>
    <property type="evidence" value="ECO:0007669"/>
    <property type="project" value="UniProtKB-KW"/>
</dbReference>
<feature type="domain" description="C3H1-type" evidence="8">
    <location>
        <begin position="12"/>
        <end position="39"/>
    </location>
</feature>
<dbReference type="Pfam" id="PF18044">
    <property type="entry name" value="zf-CCCH_4"/>
    <property type="match status" value="2"/>
</dbReference>
<evidence type="ECO:0000313" key="10">
    <source>
        <dbReference type="Proteomes" id="UP000597762"/>
    </source>
</evidence>
<protein>
    <recommendedName>
        <fullName evidence="2">RING-type E3 ubiquitin transferase</fullName>
        <ecNumber evidence="2">2.3.2.27</ecNumber>
    </recommendedName>
</protein>
<dbReference type="InterPro" id="IPR045072">
    <property type="entry name" value="MKRN-like"/>
</dbReference>
<keyword evidence="10" id="KW-1185">Reference proteome</keyword>
<feature type="zinc finger region" description="C3H1-type" evidence="7">
    <location>
        <begin position="12"/>
        <end position="39"/>
    </location>
</feature>
<dbReference type="InterPro" id="IPR041367">
    <property type="entry name" value="Znf-CCCH_4"/>
</dbReference>
<feature type="zinc finger region" description="C3H1-type" evidence="7">
    <location>
        <begin position="41"/>
        <end position="68"/>
    </location>
</feature>
<dbReference type="PANTHER" id="PTHR11224">
    <property type="entry name" value="MAKORIN-RELATED"/>
    <property type="match status" value="1"/>
</dbReference>
<keyword evidence="3 7" id="KW-0479">Metal-binding</keyword>
<comment type="catalytic activity">
    <reaction evidence="1">
        <text>S-ubiquitinyl-[E2 ubiquitin-conjugating enzyme]-L-cysteine + [acceptor protein]-L-lysine = [E2 ubiquitin-conjugating enzyme]-L-cysteine + N(6)-ubiquitinyl-[acceptor protein]-L-lysine.</text>
        <dbReference type="EC" id="2.3.2.27"/>
    </reaction>
</comment>
<gene>
    <name evidence="9" type="ORF">SPHA_38400</name>
</gene>
<dbReference type="GO" id="GO:0000209">
    <property type="term" value="P:protein polyubiquitination"/>
    <property type="evidence" value="ECO:0007669"/>
    <property type="project" value="InterPro"/>
</dbReference>
<dbReference type="EMBL" id="CAHIKZ030001741">
    <property type="protein sequence ID" value="CAE1273698.1"/>
    <property type="molecule type" value="Genomic_DNA"/>
</dbReference>
<comment type="caution">
    <text evidence="9">The sequence shown here is derived from an EMBL/GenBank/DDBJ whole genome shotgun (WGS) entry which is preliminary data.</text>
</comment>
<feature type="domain" description="C3H1-type" evidence="8">
    <location>
        <begin position="219"/>
        <end position="246"/>
    </location>
</feature>
<dbReference type="Proteomes" id="UP000597762">
    <property type="component" value="Unassembled WGS sequence"/>
</dbReference>
<feature type="zinc finger region" description="C3H1-type" evidence="7">
    <location>
        <begin position="219"/>
        <end position="246"/>
    </location>
</feature>
<evidence type="ECO:0000256" key="2">
    <source>
        <dbReference type="ARBA" id="ARBA00012483"/>
    </source>
</evidence>
<dbReference type="InterPro" id="IPR036855">
    <property type="entry name" value="Znf_CCCH_sf"/>
</dbReference>